<dbReference type="Proteomes" id="UP000281406">
    <property type="component" value="Unassembled WGS sequence"/>
</dbReference>
<dbReference type="EMBL" id="RJVU01022182">
    <property type="protein sequence ID" value="ROL50147.1"/>
    <property type="molecule type" value="Genomic_DNA"/>
</dbReference>
<proteinExistence type="predicted"/>
<name>A0A3N0YVB3_ANAGA</name>
<gene>
    <name evidence="2" type="ORF">DPX16_15188</name>
</gene>
<feature type="compositionally biased region" description="Basic and acidic residues" evidence="1">
    <location>
        <begin position="36"/>
        <end position="72"/>
    </location>
</feature>
<reference evidence="2 3" key="1">
    <citation type="submission" date="2018-10" db="EMBL/GenBank/DDBJ databases">
        <title>Genome assembly for a Yunnan-Guizhou Plateau 3E fish, Anabarilius grahami (Regan), and its evolutionary and genetic applications.</title>
        <authorList>
            <person name="Jiang W."/>
        </authorList>
    </citation>
    <scope>NUCLEOTIDE SEQUENCE [LARGE SCALE GENOMIC DNA]</scope>
    <source>
        <strain evidence="2">AG-KIZ</strain>
        <tissue evidence="2">Muscle</tissue>
    </source>
</reference>
<dbReference type="AlphaFoldDB" id="A0A3N0YVB3"/>
<evidence type="ECO:0000313" key="2">
    <source>
        <dbReference type="EMBL" id="ROL50147.1"/>
    </source>
</evidence>
<accession>A0A3N0YVB3</accession>
<feature type="region of interest" description="Disordered" evidence="1">
    <location>
        <begin position="25"/>
        <end position="72"/>
    </location>
</feature>
<keyword evidence="3" id="KW-1185">Reference proteome</keyword>
<evidence type="ECO:0000313" key="3">
    <source>
        <dbReference type="Proteomes" id="UP000281406"/>
    </source>
</evidence>
<organism evidence="2 3">
    <name type="scientific">Anabarilius grahami</name>
    <name type="common">Kanglang fish</name>
    <name type="synonym">Barilius grahami</name>
    <dbReference type="NCBI Taxonomy" id="495550"/>
    <lineage>
        <taxon>Eukaryota</taxon>
        <taxon>Metazoa</taxon>
        <taxon>Chordata</taxon>
        <taxon>Craniata</taxon>
        <taxon>Vertebrata</taxon>
        <taxon>Euteleostomi</taxon>
        <taxon>Actinopterygii</taxon>
        <taxon>Neopterygii</taxon>
        <taxon>Teleostei</taxon>
        <taxon>Ostariophysi</taxon>
        <taxon>Cypriniformes</taxon>
        <taxon>Xenocyprididae</taxon>
        <taxon>Xenocypridinae</taxon>
        <taxon>Xenocypridinae incertae sedis</taxon>
        <taxon>Anabarilius</taxon>
    </lineage>
</organism>
<protein>
    <submittedName>
        <fullName evidence="2">Uncharacterized protein</fullName>
    </submittedName>
</protein>
<comment type="caution">
    <text evidence="2">The sequence shown here is derived from an EMBL/GenBank/DDBJ whole genome shotgun (WGS) entry which is preliminary data.</text>
</comment>
<sequence length="72" mass="8557">MCMKIFVFSGLLCASERLLKELKVEQSGEEIAAGRQTERRRGDERREDERRGEDDERRGEDEERRGEIQEEK</sequence>
<evidence type="ECO:0000256" key="1">
    <source>
        <dbReference type="SAM" id="MobiDB-lite"/>
    </source>
</evidence>